<dbReference type="OrthoDB" id="359066at2"/>
<dbReference type="InterPro" id="IPR015947">
    <property type="entry name" value="PUA-like_sf"/>
</dbReference>
<dbReference type="KEGG" id="rlc:K227x_05860"/>
<dbReference type="SUPFAM" id="SSF88697">
    <property type="entry name" value="PUA domain-like"/>
    <property type="match status" value="1"/>
</dbReference>
<evidence type="ECO:0000313" key="3">
    <source>
        <dbReference type="Proteomes" id="UP000318538"/>
    </source>
</evidence>
<dbReference type="AlphaFoldDB" id="A0A517N4Z8"/>
<evidence type="ECO:0000259" key="1">
    <source>
        <dbReference type="Pfam" id="PF04266"/>
    </source>
</evidence>
<organism evidence="2 3">
    <name type="scientific">Rubripirellula lacrimiformis</name>
    <dbReference type="NCBI Taxonomy" id="1930273"/>
    <lineage>
        <taxon>Bacteria</taxon>
        <taxon>Pseudomonadati</taxon>
        <taxon>Planctomycetota</taxon>
        <taxon>Planctomycetia</taxon>
        <taxon>Pirellulales</taxon>
        <taxon>Pirellulaceae</taxon>
        <taxon>Rubripirellula</taxon>
    </lineage>
</organism>
<dbReference type="RefSeq" id="WP_145167970.1">
    <property type="nucleotide sequence ID" value="NZ_CP036525.1"/>
</dbReference>
<dbReference type="EMBL" id="CP036525">
    <property type="protein sequence ID" value="QDT02214.1"/>
    <property type="molecule type" value="Genomic_DNA"/>
</dbReference>
<reference evidence="2 3" key="1">
    <citation type="submission" date="2019-02" db="EMBL/GenBank/DDBJ databases">
        <title>Deep-cultivation of Planctomycetes and their phenomic and genomic characterization uncovers novel biology.</title>
        <authorList>
            <person name="Wiegand S."/>
            <person name="Jogler M."/>
            <person name="Boedeker C."/>
            <person name="Pinto D."/>
            <person name="Vollmers J."/>
            <person name="Rivas-Marin E."/>
            <person name="Kohn T."/>
            <person name="Peeters S.H."/>
            <person name="Heuer A."/>
            <person name="Rast P."/>
            <person name="Oberbeckmann S."/>
            <person name="Bunk B."/>
            <person name="Jeske O."/>
            <person name="Meyerdierks A."/>
            <person name="Storesund J.E."/>
            <person name="Kallscheuer N."/>
            <person name="Luecker S."/>
            <person name="Lage O.M."/>
            <person name="Pohl T."/>
            <person name="Merkel B.J."/>
            <person name="Hornburger P."/>
            <person name="Mueller R.-W."/>
            <person name="Bruemmer F."/>
            <person name="Labrenz M."/>
            <person name="Spormann A.M."/>
            <person name="Op den Camp H."/>
            <person name="Overmann J."/>
            <person name="Amann R."/>
            <person name="Jetten M.S.M."/>
            <person name="Mascher T."/>
            <person name="Medema M.H."/>
            <person name="Devos D.P."/>
            <person name="Kaster A.-K."/>
            <person name="Ovreas L."/>
            <person name="Rohde M."/>
            <person name="Galperin M.Y."/>
            <person name="Jogler C."/>
        </authorList>
    </citation>
    <scope>NUCLEOTIDE SEQUENCE [LARGE SCALE GENOMIC DNA]</scope>
    <source>
        <strain evidence="2 3">K22_7</strain>
    </source>
</reference>
<dbReference type="Pfam" id="PF04266">
    <property type="entry name" value="ASCH"/>
    <property type="match status" value="1"/>
</dbReference>
<feature type="domain" description="ASCH" evidence="1">
    <location>
        <begin position="8"/>
        <end position="49"/>
    </location>
</feature>
<dbReference type="Gene3D" id="2.30.130.30">
    <property type="entry name" value="Hypothetical protein"/>
    <property type="match status" value="1"/>
</dbReference>
<protein>
    <submittedName>
        <fullName evidence="2">ASCH domain protein</fullName>
    </submittedName>
</protein>
<keyword evidence="3" id="KW-1185">Reference proteome</keyword>
<proteinExistence type="predicted"/>
<gene>
    <name evidence="2" type="ORF">K227x_05860</name>
</gene>
<dbReference type="InterPro" id="IPR007374">
    <property type="entry name" value="ASCH_domain"/>
</dbReference>
<accession>A0A517N4Z8</accession>
<dbReference type="Proteomes" id="UP000318538">
    <property type="component" value="Chromosome"/>
</dbReference>
<evidence type="ECO:0000313" key="2">
    <source>
        <dbReference type="EMBL" id="QDT02214.1"/>
    </source>
</evidence>
<name>A0A517N4Z8_9BACT</name>
<sequence>MSPEIRCLSVRQPWAWGICAGIKTVENRTWTTQHRGRIAIHASTSAQVVNAIRKTTGSDSVHRDAFNFGAIIGFADIVDVSSYGRGFQLRSCVLQAAFLFPQRPHQCQACDLLAGSKFQADTP</sequence>